<keyword evidence="2" id="KW-1185">Reference proteome</keyword>
<dbReference type="RefSeq" id="XP_014151825.1">
    <property type="nucleotide sequence ID" value="XM_014296350.1"/>
</dbReference>
<dbReference type="EMBL" id="KQ242600">
    <property type="protein sequence ID" value="KNC77923.1"/>
    <property type="molecule type" value="Genomic_DNA"/>
</dbReference>
<proteinExistence type="predicted"/>
<reference evidence="1 2" key="1">
    <citation type="submission" date="2011-02" db="EMBL/GenBank/DDBJ databases">
        <title>The Genome Sequence of Sphaeroforma arctica JP610.</title>
        <authorList>
            <consortium name="The Broad Institute Genome Sequencing Platform"/>
            <person name="Russ C."/>
            <person name="Cuomo C."/>
            <person name="Young S.K."/>
            <person name="Zeng Q."/>
            <person name="Gargeya S."/>
            <person name="Alvarado L."/>
            <person name="Berlin A."/>
            <person name="Chapman S.B."/>
            <person name="Chen Z."/>
            <person name="Freedman E."/>
            <person name="Gellesch M."/>
            <person name="Goldberg J."/>
            <person name="Griggs A."/>
            <person name="Gujja S."/>
            <person name="Heilman E."/>
            <person name="Heiman D."/>
            <person name="Howarth C."/>
            <person name="Mehta T."/>
            <person name="Neiman D."/>
            <person name="Pearson M."/>
            <person name="Roberts A."/>
            <person name="Saif S."/>
            <person name="Shea T."/>
            <person name="Shenoy N."/>
            <person name="Sisk P."/>
            <person name="Stolte C."/>
            <person name="Sykes S."/>
            <person name="White J."/>
            <person name="Yandava C."/>
            <person name="Burger G."/>
            <person name="Gray M.W."/>
            <person name="Holland P.W.H."/>
            <person name="King N."/>
            <person name="Lang F.B.F."/>
            <person name="Roger A.J."/>
            <person name="Ruiz-Trillo I."/>
            <person name="Haas B."/>
            <person name="Nusbaum C."/>
            <person name="Birren B."/>
        </authorList>
    </citation>
    <scope>NUCLEOTIDE SEQUENCE [LARGE SCALE GENOMIC DNA]</scope>
    <source>
        <strain evidence="1 2">JP610</strain>
    </source>
</reference>
<name>A0A0L0FPM3_9EUKA</name>
<protein>
    <submittedName>
        <fullName evidence="1">Uncharacterized protein</fullName>
    </submittedName>
</protein>
<dbReference type="GeneID" id="25910130"/>
<accession>A0A0L0FPM3</accession>
<organism evidence="1 2">
    <name type="scientific">Sphaeroforma arctica JP610</name>
    <dbReference type="NCBI Taxonomy" id="667725"/>
    <lineage>
        <taxon>Eukaryota</taxon>
        <taxon>Ichthyosporea</taxon>
        <taxon>Ichthyophonida</taxon>
        <taxon>Sphaeroforma</taxon>
    </lineage>
</organism>
<sequence length="101" mass="11272">TSFYNSSELDIGPLCHQTCDACTEGLGLFSEAVNTNDRVLLAMRSKPLSNRALLSIMQYYSTLVKYNTFDCRTFCNGAMHSRSFQSKCYKGFTCIDHTSGS</sequence>
<evidence type="ECO:0000313" key="1">
    <source>
        <dbReference type="EMBL" id="KNC77923.1"/>
    </source>
</evidence>
<dbReference type="AlphaFoldDB" id="A0A0L0FPM3"/>
<gene>
    <name evidence="1" type="ORF">SARC_09626</name>
</gene>
<evidence type="ECO:0000313" key="2">
    <source>
        <dbReference type="Proteomes" id="UP000054560"/>
    </source>
</evidence>
<feature type="non-terminal residue" evidence="1">
    <location>
        <position position="1"/>
    </location>
</feature>
<dbReference type="Proteomes" id="UP000054560">
    <property type="component" value="Unassembled WGS sequence"/>
</dbReference>